<proteinExistence type="predicted"/>
<keyword evidence="2" id="KW-0472">Membrane</keyword>
<reference evidence="3 4" key="1">
    <citation type="journal article" date="2020" name="Nature">
        <title>Six reference-quality genomes reveal evolution of bat adaptations.</title>
        <authorList>
            <person name="Jebb D."/>
            <person name="Huang Z."/>
            <person name="Pippel M."/>
            <person name="Hughes G.M."/>
            <person name="Lavrichenko K."/>
            <person name="Devanna P."/>
            <person name="Winkler S."/>
            <person name="Jermiin L.S."/>
            <person name="Skirmuntt E.C."/>
            <person name="Katzourakis A."/>
            <person name="Burkitt-Gray L."/>
            <person name="Ray D.A."/>
            <person name="Sullivan K.A.M."/>
            <person name="Roscito J.G."/>
            <person name="Kirilenko B.M."/>
            <person name="Davalos L.M."/>
            <person name="Corthals A.P."/>
            <person name="Power M.L."/>
            <person name="Jones G."/>
            <person name="Ransome R.D."/>
            <person name="Dechmann D.K.N."/>
            <person name="Locatelli A.G."/>
            <person name="Puechmaille S.J."/>
            <person name="Fedrigo O."/>
            <person name="Jarvis E.D."/>
            <person name="Hiller M."/>
            <person name="Vernes S.C."/>
            <person name="Myers E.W."/>
            <person name="Teeling E.C."/>
        </authorList>
    </citation>
    <scope>NUCLEOTIDE SEQUENCE [LARGE SCALE GENOMIC DNA]</scope>
    <source>
        <strain evidence="3">MPipKuh1</strain>
        <tissue evidence="3">Flight muscle</tissue>
    </source>
</reference>
<keyword evidence="2" id="KW-0812">Transmembrane</keyword>
<feature type="compositionally biased region" description="Low complexity" evidence="1">
    <location>
        <begin position="65"/>
        <end position="74"/>
    </location>
</feature>
<protein>
    <submittedName>
        <fullName evidence="3">Uncharacterized protein</fullName>
    </submittedName>
</protein>
<dbReference type="Proteomes" id="UP000558488">
    <property type="component" value="Unassembled WGS sequence"/>
</dbReference>
<gene>
    <name evidence="3" type="ORF">mPipKuh1_008635</name>
</gene>
<keyword evidence="4" id="KW-1185">Reference proteome</keyword>
<evidence type="ECO:0000256" key="1">
    <source>
        <dbReference type="SAM" id="MobiDB-lite"/>
    </source>
</evidence>
<keyword evidence="2" id="KW-1133">Transmembrane helix</keyword>
<dbReference type="AlphaFoldDB" id="A0A7J7V0L9"/>
<name>A0A7J7V0L9_PIPKU</name>
<evidence type="ECO:0000313" key="4">
    <source>
        <dbReference type="Proteomes" id="UP000558488"/>
    </source>
</evidence>
<comment type="caution">
    <text evidence="3">The sequence shown here is derived from an EMBL/GenBank/DDBJ whole genome shotgun (WGS) entry which is preliminary data.</text>
</comment>
<organism evidence="3 4">
    <name type="scientific">Pipistrellus kuhlii</name>
    <name type="common">Kuhl's pipistrelle</name>
    <dbReference type="NCBI Taxonomy" id="59472"/>
    <lineage>
        <taxon>Eukaryota</taxon>
        <taxon>Metazoa</taxon>
        <taxon>Chordata</taxon>
        <taxon>Craniata</taxon>
        <taxon>Vertebrata</taxon>
        <taxon>Euteleostomi</taxon>
        <taxon>Mammalia</taxon>
        <taxon>Eutheria</taxon>
        <taxon>Laurasiatheria</taxon>
        <taxon>Chiroptera</taxon>
        <taxon>Yangochiroptera</taxon>
        <taxon>Vespertilionidae</taxon>
        <taxon>Pipistrellus</taxon>
    </lineage>
</organism>
<feature type="region of interest" description="Disordered" evidence="1">
    <location>
        <begin position="62"/>
        <end position="83"/>
    </location>
</feature>
<sequence length="123" mass="13932">MQDVRWEQGAEHCGGRLGPCPPEEGLAFWGGGWLWLWRFREGVPPTLLVSLPSQPPRGLYTVHNSSRPRSSRPPGSEPAIPRQTPVGDFYVLFLFSILYRGILFPSLWTEVTFLVLLLTCSFF</sequence>
<dbReference type="EMBL" id="JACAGB010000017">
    <property type="protein sequence ID" value="KAF6318643.1"/>
    <property type="molecule type" value="Genomic_DNA"/>
</dbReference>
<accession>A0A7J7V0L9</accession>
<feature type="transmembrane region" description="Helical" evidence="2">
    <location>
        <begin position="89"/>
        <end position="108"/>
    </location>
</feature>
<evidence type="ECO:0000256" key="2">
    <source>
        <dbReference type="SAM" id="Phobius"/>
    </source>
</evidence>
<evidence type="ECO:0000313" key="3">
    <source>
        <dbReference type="EMBL" id="KAF6318643.1"/>
    </source>
</evidence>